<evidence type="ECO:0000313" key="7">
    <source>
        <dbReference type="Proteomes" id="UP001501081"/>
    </source>
</evidence>
<dbReference type="SUPFAM" id="SSF54001">
    <property type="entry name" value="Cysteine proteinases"/>
    <property type="match status" value="1"/>
</dbReference>
<evidence type="ECO:0000259" key="5">
    <source>
        <dbReference type="PROSITE" id="PS51935"/>
    </source>
</evidence>
<dbReference type="PANTHER" id="PTHR47053">
    <property type="entry name" value="MUREIN DD-ENDOPEPTIDASE MEPH-RELATED"/>
    <property type="match status" value="1"/>
</dbReference>
<evidence type="ECO:0000256" key="2">
    <source>
        <dbReference type="ARBA" id="ARBA00022670"/>
    </source>
</evidence>
<gene>
    <name evidence="6" type="ORF">GCM10022246_16340</name>
</gene>
<dbReference type="EMBL" id="BAABAK010000009">
    <property type="protein sequence ID" value="GAA3963859.1"/>
    <property type="molecule type" value="Genomic_DNA"/>
</dbReference>
<keyword evidence="7" id="KW-1185">Reference proteome</keyword>
<comment type="similarity">
    <text evidence="1">Belongs to the peptidase C40 family.</text>
</comment>
<reference evidence="7" key="1">
    <citation type="journal article" date="2019" name="Int. J. Syst. Evol. Microbiol.">
        <title>The Global Catalogue of Microorganisms (GCM) 10K type strain sequencing project: providing services to taxonomists for standard genome sequencing and annotation.</title>
        <authorList>
            <consortium name="The Broad Institute Genomics Platform"/>
            <consortium name="The Broad Institute Genome Sequencing Center for Infectious Disease"/>
            <person name="Wu L."/>
            <person name="Ma J."/>
        </authorList>
    </citation>
    <scope>NUCLEOTIDE SEQUENCE [LARGE SCALE GENOMIC DNA]</scope>
    <source>
        <strain evidence="7">JCM 17338</strain>
    </source>
</reference>
<dbReference type="Proteomes" id="UP001501081">
    <property type="component" value="Unassembled WGS sequence"/>
</dbReference>
<accession>A0ABP7PFV6</accession>
<dbReference type="InterPro" id="IPR041382">
    <property type="entry name" value="SH3_16"/>
</dbReference>
<protein>
    <submittedName>
        <fullName evidence="6">C40 family peptidase</fullName>
    </submittedName>
</protein>
<keyword evidence="4" id="KW-0788">Thiol protease</keyword>
<dbReference type="Gene3D" id="2.30.30.40">
    <property type="entry name" value="SH3 Domains"/>
    <property type="match status" value="1"/>
</dbReference>
<dbReference type="InterPro" id="IPR000064">
    <property type="entry name" value="NLP_P60_dom"/>
</dbReference>
<dbReference type="Pfam" id="PF00877">
    <property type="entry name" value="NLPC_P60"/>
    <property type="match status" value="1"/>
</dbReference>
<organism evidence="6 7">
    <name type="scientific">Pedobacter ginsengiterrae</name>
    <dbReference type="NCBI Taxonomy" id="871696"/>
    <lineage>
        <taxon>Bacteria</taxon>
        <taxon>Pseudomonadati</taxon>
        <taxon>Bacteroidota</taxon>
        <taxon>Sphingobacteriia</taxon>
        <taxon>Sphingobacteriales</taxon>
        <taxon>Sphingobacteriaceae</taxon>
        <taxon>Pedobacter</taxon>
    </lineage>
</organism>
<dbReference type="InterPro" id="IPR051202">
    <property type="entry name" value="Peptidase_C40"/>
</dbReference>
<dbReference type="RefSeq" id="WP_344766153.1">
    <property type="nucleotide sequence ID" value="NZ_BAABAK010000009.1"/>
</dbReference>
<keyword evidence="3" id="KW-0378">Hydrolase</keyword>
<proteinExistence type="inferred from homology"/>
<dbReference type="PANTHER" id="PTHR47053:SF1">
    <property type="entry name" value="MUREIN DD-ENDOPEPTIDASE MEPH-RELATED"/>
    <property type="match status" value="1"/>
</dbReference>
<feature type="domain" description="NlpC/P60" evidence="5">
    <location>
        <begin position="131"/>
        <end position="260"/>
    </location>
</feature>
<keyword evidence="2" id="KW-0645">Protease</keyword>
<dbReference type="Pfam" id="PF18348">
    <property type="entry name" value="SH3_16"/>
    <property type="match status" value="1"/>
</dbReference>
<dbReference type="InterPro" id="IPR038765">
    <property type="entry name" value="Papain-like_cys_pep_sf"/>
</dbReference>
<dbReference type="Gene3D" id="3.90.1720.10">
    <property type="entry name" value="endopeptidase domain like (from Nostoc punctiforme)"/>
    <property type="match status" value="1"/>
</dbReference>
<dbReference type="PROSITE" id="PS51935">
    <property type="entry name" value="NLPC_P60"/>
    <property type="match status" value="1"/>
</dbReference>
<evidence type="ECO:0000256" key="3">
    <source>
        <dbReference type="ARBA" id="ARBA00022801"/>
    </source>
</evidence>
<evidence type="ECO:0000256" key="1">
    <source>
        <dbReference type="ARBA" id="ARBA00007074"/>
    </source>
</evidence>
<evidence type="ECO:0000313" key="6">
    <source>
        <dbReference type="EMBL" id="GAA3963859.1"/>
    </source>
</evidence>
<sequence>MENQYGICRVAIAPLRAEASDKAEIVSQLLFGDHIEVIQKEERWWLIQNGYDGYEGWIDFRQLAPISQSQFADMHDCRLFAPKNYNNILKAEDGSLYHLSTGSNLPFYKDGYCYVGAEKFEVTFEPHNSTNADFKAEITSTSKFFQNIPYLWGGRNIFGLDCSGFVQTVFKLLNIKLNRDASQQAEQGKLVGFLAECKPGDVAFFDNAEGKITHVGIMLSANEIIHSSGKVRIDPIDDEGIFNKELGKYTHKLRIIKRFVDNT</sequence>
<name>A0ABP7PFV6_9SPHI</name>
<evidence type="ECO:0000256" key="4">
    <source>
        <dbReference type="ARBA" id="ARBA00022807"/>
    </source>
</evidence>
<comment type="caution">
    <text evidence="6">The sequence shown here is derived from an EMBL/GenBank/DDBJ whole genome shotgun (WGS) entry which is preliminary data.</text>
</comment>